<evidence type="ECO:0000256" key="8">
    <source>
        <dbReference type="SAM" id="Phobius"/>
    </source>
</evidence>
<accession>A0A2D4MJG5</accession>
<dbReference type="AlphaFoldDB" id="A0A2D4MJG5"/>
<protein>
    <recommendedName>
        <fullName evidence="11">Glycoprotein Xg</fullName>
    </recommendedName>
</protein>
<reference evidence="10" key="2">
    <citation type="submission" date="2017-11" db="EMBL/GenBank/DDBJ databases">
        <title>Coralsnake Venomics: Analyses of Venom Gland Transcriptomes and Proteomes of Six Brazilian Taxa.</title>
        <authorList>
            <person name="Aird S.D."/>
            <person name="Jorge da Silva N."/>
            <person name="Qiu L."/>
            <person name="Villar-Briones A."/>
            <person name="Aparecida-Saddi V."/>
            <person name="Campos-Telles M.P."/>
            <person name="Grau M."/>
            <person name="Mikheyev A.S."/>
        </authorList>
    </citation>
    <scope>NUCLEOTIDE SEQUENCE</scope>
    <source>
        <tissue evidence="10">Venom_gland</tissue>
    </source>
</reference>
<evidence type="ECO:0000256" key="3">
    <source>
        <dbReference type="ARBA" id="ARBA00022692"/>
    </source>
</evidence>
<feature type="signal peptide" evidence="9">
    <location>
        <begin position="1"/>
        <end position="19"/>
    </location>
</feature>
<feature type="transmembrane region" description="Helical" evidence="8">
    <location>
        <begin position="124"/>
        <end position="146"/>
    </location>
</feature>
<evidence type="ECO:0008006" key="11">
    <source>
        <dbReference type="Google" id="ProtNLM"/>
    </source>
</evidence>
<evidence type="ECO:0000256" key="9">
    <source>
        <dbReference type="SAM" id="SignalP"/>
    </source>
</evidence>
<feature type="chain" id="PRO_5013568703" description="Glycoprotein Xg" evidence="9">
    <location>
        <begin position="20"/>
        <end position="161"/>
    </location>
</feature>
<feature type="compositionally biased region" description="Gly residues" evidence="7">
    <location>
        <begin position="65"/>
        <end position="85"/>
    </location>
</feature>
<keyword evidence="6 8" id="KW-0472">Membrane</keyword>
<comment type="subcellular location">
    <subcellularLocation>
        <location evidence="1">Membrane</location>
        <topology evidence="1">Single-pass type I membrane protein</topology>
    </subcellularLocation>
</comment>
<dbReference type="GO" id="GO:2000391">
    <property type="term" value="P:positive regulation of neutrophil extravasation"/>
    <property type="evidence" value="ECO:0007669"/>
    <property type="project" value="TreeGrafter"/>
</dbReference>
<evidence type="ECO:0000256" key="6">
    <source>
        <dbReference type="ARBA" id="ARBA00023136"/>
    </source>
</evidence>
<dbReference type="GO" id="GO:0072683">
    <property type="term" value="P:T cell extravasation"/>
    <property type="evidence" value="ECO:0007669"/>
    <property type="project" value="TreeGrafter"/>
</dbReference>
<comment type="similarity">
    <text evidence="2">Belongs to the CD99 family.</text>
</comment>
<dbReference type="PANTHER" id="PTHR15076">
    <property type="entry name" value="CD99/MIC2 PROTEIN RELATED"/>
    <property type="match status" value="1"/>
</dbReference>
<evidence type="ECO:0000256" key="2">
    <source>
        <dbReference type="ARBA" id="ARBA00008763"/>
    </source>
</evidence>
<dbReference type="Pfam" id="PF12301">
    <property type="entry name" value="CD99L2"/>
    <property type="match status" value="1"/>
</dbReference>
<dbReference type="GO" id="GO:0005886">
    <property type="term" value="C:plasma membrane"/>
    <property type="evidence" value="ECO:0007669"/>
    <property type="project" value="TreeGrafter"/>
</dbReference>
<sequence length="161" mass="16736">MVKLPVIFLCIGYVILTLADNGDFDLKDALDPNDKPSEPTRKPPGGNKPRPNLYPDLRPYSDNHGNGGNSFNGGGGGGGSFGTGGFNDLDLNDGKPLAPHPAGEKEQTSDQGGNMVDSAMTAQITSPVVAVAVLLTVGALAGYTAYKQKRYCFKPRGAAVA</sequence>
<organism evidence="10">
    <name type="scientific">Micrurus spixii</name>
    <name type="common">Amazon coral snake</name>
    <dbReference type="NCBI Taxonomy" id="129469"/>
    <lineage>
        <taxon>Eukaryota</taxon>
        <taxon>Metazoa</taxon>
        <taxon>Chordata</taxon>
        <taxon>Craniata</taxon>
        <taxon>Vertebrata</taxon>
        <taxon>Euteleostomi</taxon>
        <taxon>Lepidosauria</taxon>
        <taxon>Squamata</taxon>
        <taxon>Bifurcata</taxon>
        <taxon>Unidentata</taxon>
        <taxon>Episquamata</taxon>
        <taxon>Toxicofera</taxon>
        <taxon>Serpentes</taxon>
        <taxon>Colubroidea</taxon>
        <taxon>Elapidae</taxon>
        <taxon>Elapinae</taxon>
        <taxon>Micrurus</taxon>
    </lineage>
</organism>
<evidence type="ECO:0000256" key="5">
    <source>
        <dbReference type="ARBA" id="ARBA00022989"/>
    </source>
</evidence>
<dbReference type="InterPro" id="IPR022078">
    <property type="entry name" value="CD99L2"/>
</dbReference>
<name>A0A2D4MJG5_9SAUR</name>
<feature type="region of interest" description="Disordered" evidence="7">
    <location>
        <begin position="29"/>
        <end position="114"/>
    </location>
</feature>
<keyword evidence="4 9" id="KW-0732">Signal</keyword>
<keyword evidence="5 8" id="KW-1133">Transmembrane helix</keyword>
<dbReference type="GO" id="GO:0034109">
    <property type="term" value="P:homotypic cell-cell adhesion"/>
    <property type="evidence" value="ECO:0007669"/>
    <property type="project" value="TreeGrafter"/>
</dbReference>
<evidence type="ECO:0000313" key="10">
    <source>
        <dbReference type="EMBL" id="LAB32926.1"/>
    </source>
</evidence>
<keyword evidence="3 8" id="KW-0812">Transmembrane</keyword>
<proteinExistence type="inferred from homology"/>
<reference evidence="10" key="1">
    <citation type="submission" date="2017-07" db="EMBL/GenBank/DDBJ databases">
        <authorList>
            <person name="Mikheyev A."/>
            <person name="Grau M."/>
        </authorList>
    </citation>
    <scope>NUCLEOTIDE SEQUENCE</scope>
    <source>
        <tissue evidence="10">Venom_gland</tissue>
    </source>
</reference>
<feature type="compositionally biased region" description="Basic and acidic residues" evidence="7">
    <location>
        <begin position="29"/>
        <end position="41"/>
    </location>
</feature>
<evidence type="ECO:0000256" key="1">
    <source>
        <dbReference type="ARBA" id="ARBA00004479"/>
    </source>
</evidence>
<dbReference type="EMBL" id="IACM01100541">
    <property type="protein sequence ID" value="LAB32926.1"/>
    <property type="molecule type" value="Transcribed_RNA"/>
</dbReference>
<dbReference type="PANTHER" id="PTHR15076:SF15">
    <property type="entry name" value="CD99 ANTIGEN"/>
    <property type="match status" value="1"/>
</dbReference>
<evidence type="ECO:0000256" key="4">
    <source>
        <dbReference type="ARBA" id="ARBA00022729"/>
    </source>
</evidence>
<evidence type="ECO:0000256" key="7">
    <source>
        <dbReference type="SAM" id="MobiDB-lite"/>
    </source>
</evidence>